<evidence type="ECO:0008006" key="4">
    <source>
        <dbReference type="Google" id="ProtNLM"/>
    </source>
</evidence>
<accession>A0A0C2CYW0</accession>
<evidence type="ECO:0000256" key="1">
    <source>
        <dbReference type="SAM" id="Phobius"/>
    </source>
</evidence>
<name>A0A0C2CYW0_9BACT</name>
<feature type="transmembrane region" description="Helical" evidence="1">
    <location>
        <begin position="462"/>
        <end position="479"/>
    </location>
</feature>
<reference evidence="2 3" key="1">
    <citation type="submission" date="2014-12" db="EMBL/GenBank/DDBJ databases">
        <title>Genome assembly of Enhygromyxa salina DSM 15201.</title>
        <authorList>
            <person name="Sharma G."/>
            <person name="Subramanian S."/>
        </authorList>
    </citation>
    <scope>NUCLEOTIDE SEQUENCE [LARGE SCALE GENOMIC DNA]</scope>
    <source>
        <strain evidence="2 3">DSM 15201</strain>
    </source>
</reference>
<feature type="transmembrane region" description="Helical" evidence="1">
    <location>
        <begin position="523"/>
        <end position="541"/>
    </location>
</feature>
<evidence type="ECO:0000313" key="2">
    <source>
        <dbReference type="EMBL" id="KIG14825.1"/>
    </source>
</evidence>
<dbReference type="Proteomes" id="UP000031599">
    <property type="component" value="Unassembled WGS sequence"/>
</dbReference>
<comment type="caution">
    <text evidence="2">The sequence shown here is derived from an EMBL/GenBank/DDBJ whole genome shotgun (WGS) entry which is preliminary data.</text>
</comment>
<feature type="transmembrane region" description="Helical" evidence="1">
    <location>
        <begin position="438"/>
        <end position="455"/>
    </location>
</feature>
<protein>
    <recommendedName>
        <fullName evidence="4">Glycosyltransferase RgtA/B/C/D-like domain-containing protein</fullName>
    </recommendedName>
</protein>
<feature type="transmembrane region" description="Helical" evidence="1">
    <location>
        <begin position="251"/>
        <end position="275"/>
    </location>
</feature>
<evidence type="ECO:0000313" key="3">
    <source>
        <dbReference type="Proteomes" id="UP000031599"/>
    </source>
</evidence>
<organism evidence="2 3">
    <name type="scientific">Enhygromyxa salina</name>
    <dbReference type="NCBI Taxonomy" id="215803"/>
    <lineage>
        <taxon>Bacteria</taxon>
        <taxon>Pseudomonadati</taxon>
        <taxon>Myxococcota</taxon>
        <taxon>Polyangia</taxon>
        <taxon>Nannocystales</taxon>
        <taxon>Nannocystaceae</taxon>
        <taxon>Enhygromyxa</taxon>
    </lineage>
</organism>
<dbReference type="AlphaFoldDB" id="A0A0C2CYW0"/>
<keyword evidence="1" id="KW-0472">Membrane</keyword>
<feature type="transmembrane region" description="Helical" evidence="1">
    <location>
        <begin position="282"/>
        <end position="303"/>
    </location>
</feature>
<feature type="transmembrane region" description="Helical" evidence="1">
    <location>
        <begin position="491"/>
        <end position="511"/>
    </location>
</feature>
<feature type="transmembrane region" description="Helical" evidence="1">
    <location>
        <begin position="153"/>
        <end position="172"/>
    </location>
</feature>
<proteinExistence type="predicted"/>
<feature type="transmembrane region" description="Helical" evidence="1">
    <location>
        <begin position="193"/>
        <end position="216"/>
    </location>
</feature>
<feature type="transmembrane region" description="Helical" evidence="1">
    <location>
        <begin position="385"/>
        <end position="405"/>
    </location>
</feature>
<feature type="transmembrane region" description="Helical" evidence="1">
    <location>
        <begin position="355"/>
        <end position="373"/>
    </location>
</feature>
<keyword evidence="1" id="KW-0812">Transmembrane</keyword>
<gene>
    <name evidence="2" type="ORF">DB30_06278</name>
</gene>
<dbReference type="EMBL" id="JMCC02000065">
    <property type="protein sequence ID" value="KIG14825.1"/>
    <property type="molecule type" value="Genomic_DNA"/>
</dbReference>
<sequence>MLALLAVLWPARARASPGFSETCEQALSKQQVDDLLDRLRPIAAAGPCTLGRVDTSLFRTQIEWVSEAGSHTALLGPRGCVLEATHEGADLAYYAPPELGERCPAALAGLRGFVGDAHEQLAPLMPEQVPVISDVTDGEADESISGIEIADPLVVASVAWLAALLLGVTALVQRWRQRAANHVDRGVDQDDRGWAVAMATLFVFALVPRFMVVASVGNWYGSFLPVEGLGELRFGATAAVLQAVVRHLSPWTVGVAFALARVVGALAVPLVVLLVRRLGGSLSAGIVAGLLLALAPIAVRLSASSSEHVLAGTLALAAWVVWQRAAADPSPVPRLLSVVLIVLAVLTRVDCWPQLSLIVLWSLLGPVFGSGRANWLPAGRRWADALYFGLCWVAIGVYGWFRLVVPSRHPGPELDGIRDAAKLLFSQFWTATVTPPHWISPLCLGLAVVGVGVAASRRRWSGLVAAALSLALIFIPIGRNLTHDGLTGARYFVLALPVLVLLAAQVGEAANDYLQGPRARHRRALLGAGAVMIAMLGSLAARPGWRHEYTFQAEYVFLAKQLQSRELEGCTLWFVRPRQATDEPDLDCCLAPDRSPLRLLAPELRFRSMPSAGEPNDAQGCHLYYRGSVCEIDPSLAPRAPQTVALILDQCDRLRRRAGPLVLGREQVTPDSLGQRWQGPPSIELIGRFE</sequence>
<keyword evidence="1" id="KW-1133">Transmembrane helix</keyword>